<dbReference type="CDD" id="cd06267">
    <property type="entry name" value="PBP1_LacI_sugar_binding-like"/>
    <property type="match status" value="1"/>
</dbReference>
<dbReference type="Pfam" id="PF13377">
    <property type="entry name" value="Peripla_BP_3"/>
    <property type="match status" value="1"/>
</dbReference>
<protein>
    <submittedName>
        <fullName evidence="1">LacI family transcriptional regulator</fullName>
    </submittedName>
</protein>
<dbReference type="Gene3D" id="3.40.50.2300">
    <property type="match status" value="2"/>
</dbReference>
<dbReference type="InterPro" id="IPR046335">
    <property type="entry name" value="LacI/GalR-like_sensor"/>
</dbReference>
<proteinExistence type="predicted"/>
<comment type="caution">
    <text evidence="1">The sequence shown here is derived from an EMBL/GenBank/DDBJ whole genome shotgun (WGS) entry which is preliminary data.</text>
</comment>
<reference evidence="1" key="1">
    <citation type="submission" date="2022-01" db="EMBL/GenBank/DDBJ databases">
        <title>Novel bile acid biosynthetic pathways are enriched in the microbiome of centenarians.</title>
        <authorList>
            <person name="Sato Y."/>
            <person name="Atarashi K."/>
            <person name="Plichta R.D."/>
            <person name="Arai Y."/>
            <person name="Sasajima S."/>
            <person name="Kearney M.S."/>
            <person name="Suda W."/>
            <person name="Takeshita K."/>
            <person name="Sasaki T."/>
            <person name="Okamoto S."/>
            <person name="Skelly N.A."/>
            <person name="Okamura Y."/>
            <person name="Vlamakis H."/>
            <person name="Li Y."/>
            <person name="Tanoue T."/>
            <person name="Takei H."/>
            <person name="Nittono H."/>
            <person name="Narushima S."/>
            <person name="Irie J."/>
            <person name="Itoh H."/>
            <person name="Moriya K."/>
            <person name="Sugiura Y."/>
            <person name="Suematsu M."/>
            <person name="Moritoki N."/>
            <person name="Shibata S."/>
            <person name="Littman R.D."/>
            <person name="Fischbach A.M."/>
            <person name="Uwamino Y."/>
            <person name="Inoue T."/>
            <person name="Honda A."/>
            <person name="Hattori M."/>
            <person name="Murai T."/>
            <person name="Xavier J.R."/>
            <person name="Hirose N."/>
            <person name="Honda K."/>
        </authorList>
    </citation>
    <scope>NUCLEOTIDE SEQUENCE</scope>
    <source>
        <strain evidence="1">CE91-St55</strain>
    </source>
</reference>
<sequence length="346" mass="39513">MITREDVAKRAGVSVSAVSRAMNHRGYVAKDKKEAIYKAVEELGYRPNPLSHSLKNRQTYQLCFFGADIYNSFYMELFNYMSDYAAERGYTMFLFSEFNEERVKTMLMDGMIVENDTVAEKVQALLGEQFFMPIVTASYGSPIVSLKRIPYVDVDTHDAVEIGLAYLKKMGHKKTAFATPYDFFGDSRVNPRHVAFGNQMRPVYGKRLKDYVIDNTGKARLPFARENFFEEGMNCADQFLARNCDATAVICFNDEFALGMIRRFEQMGIRIPDDLSILGIDGIENRKYVTPFLSSVSLNIKEQAECCVSTLLDMIEGRRVTFFNSLKPYLVEGNSVRDLSMETIKR</sequence>
<dbReference type="Pfam" id="PF00356">
    <property type="entry name" value="LacI"/>
    <property type="match status" value="1"/>
</dbReference>
<evidence type="ECO:0000313" key="2">
    <source>
        <dbReference type="Proteomes" id="UP001055091"/>
    </source>
</evidence>
<dbReference type="InterPro" id="IPR028082">
    <property type="entry name" value="Peripla_BP_I"/>
</dbReference>
<dbReference type="AlphaFoldDB" id="A0A413LW90"/>
<accession>A0A413LW90</accession>
<organism evidence="1 2">
    <name type="scientific">Hungatella hathewayi</name>
    <dbReference type="NCBI Taxonomy" id="154046"/>
    <lineage>
        <taxon>Bacteria</taxon>
        <taxon>Bacillati</taxon>
        <taxon>Bacillota</taxon>
        <taxon>Clostridia</taxon>
        <taxon>Lachnospirales</taxon>
        <taxon>Lachnospiraceae</taxon>
        <taxon>Hungatella</taxon>
    </lineage>
</organism>
<dbReference type="Proteomes" id="UP001055091">
    <property type="component" value="Unassembled WGS sequence"/>
</dbReference>
<name>A0A413LW90_9FIRM</name>
<gene>
    <name evidence="1" type="ORF">CE91St55_47390</name>
</gene>
<dbReference type="InterPro" id="IPR010982">
    <property type="entry name" value="Lambda_DNA-bd_dom_sf"/>
</dbReference>
<dbReference type="RefSeq" id="WP_006773090.1">
    <property type="nucleotide sequence ID" value="NZ_BQNJ01000002.1"/>
</dbReference>
<dbReference type="PANTHER" id="PTHR30146:SF24">
    <property type="entry name" value="XYLOSE OPERON REGULATORY PROTEIN"/>
    <property type="match status" value="1"/>
</dbReference>
<dbReference type="SUPFAM" id="SSF47413">
    <property type="entry name" value="lambda repressor-like DNA-binding domains"/>
    <property type="match status" value="1"/>
</dbReference>
<dbReference type="PANTHER" id="PTHR30146">
    <property type="entry name" value="LACI-RELATED TRANSCRIPTIONAL REPRESSOR"/>
    <property type="match status" value="1"/>
</dbReference>
<dbReference type="SMART" id="SM00354">
    <property type="entry name" value="HTH_LACI"/>
    <property type="match status" value="1"/>
</dbReference>
<dbReference type="GO" id="GO:0000976">
    <property type="term" value="F:transcription cis-regulatory region binding"/>
    <property type="evidence" value="ECO:0007669"/>
    <property type="project" value="TreeGrafter"/>
</dbReference>
<dbReference type="SUPFAM" id="SSF53822">
    <property type="entry name" value="Periplasmic binding protein-like I"/>
    <property type="match status" value="1"/>
</dbReference>
<dbReference type="PROSITE" id="PS50932">
    <property type="entry name" value="HTH_LACI_2"/>
    <property type="match status" value="1"/>
</dbReference>
<dbReference type="GeneID" id="93148860"/>
<dbReference type="CDD" id="cd01392">
    <property type="entry name" value="HTH_LacI"/>
    <property type="match status" value="1"/>
</dbReference>
<dbReference type="Gene3D" id="1.10.260.40">
    <property type="entry name" value="lambda repressor-like DNA-binding domains"/>
    <property type="match status" value="1"/>
</dbReference>
<evidence type="ECO:0000313" key="1">
    <source>
        <dbReference type="EMBL" id="GKH02758.1"/>
    </source>
</evidence>
<dbReference type="InterPro" id="IPR000843">
    <property type="entry name" value="HTH_LacI"/>
</dbReference>
<dbReference type="GO" id="GO:0003700">
    <property type="term" value="F:DNA-binding transcription factor activity"/>
    <property type="evidence" value="ECO:0007669"/>
    <property type="project" value="TreeGrafter"/>
</dbReference>
<dbReference type="EMBL" id="BQNJ01000002">
    <property type="protein sequence ID" value="GKH02758.1"/>
    <property type="molecule type" value="Genomic_DNA"/>
</dbReference>